<name>A0A7V5NXX3_9BACT</name>
<evidence type="ECO:0000313" key="1">
    <source>
        <dbReference type="EMBL" id="HHI96235.1"/>
    </source>
</evidence>
<protein>
    <submittedName>
        <fullName evidence="1">Uncharacterized protein</fullName>
    </submittedName>
</protein>
<dbReference type="EMBL" id="DROK01000002">
    <property type="protein sequence ID" value="HHI96235.1"/>
    <property type="molecule type" value="Genomic_DNA"/>
</dbReference>
<dbReference type="AlphaFoldDB" id="A0A7V5NXX3"/>
<reference evidence="1" key="1">
    <citation type="journal article" date="2020" name="mSystems">
        <title>Genome- and Community-Level Interaction Insights into Carbon Utilization and Element Cycling Functions of Hydrothermarchaeota in Hydrothermal Sediment.</title>
        <authorList>
            <person name="Zhou Z."/>
            <person name="Liu Y."/>
            <person name="Xu W."/>
            <person name="Pan J."/>
            <person name="Luo Z.H."/>
            <person name="Li M."/>
        </authorList>
    </citation>
    <scope>NUCLEOTIDE SEQUENCE [LARGE SCALE GENOMIC DNA]</scope>
    <source>
        <strain evidence="1">HyVt-533</strain>
    </source>
</reference>
<proteinExistence type="predicted"/>
<comment type="caution">
    <text evidence="1">The sequence shown here is derived from an EMBL/GenBank/DDBJ whole genome shotgun (WGS) entry which is preliminary data.</text>
</comment>
<sequence>MRKGKITKNNLRRFVVSKKPLAYPGTTRIMCPYCGNDEDFLELAENVTITTRYVQNEDGSFTPVADDTQVFGEIRFSCGKCGADLTKYHKHFLEMLF</sequence>
<accession>A0A7V5NXX3</accession>
<gene>
    <name evidence="1" type="ORF">ENJ96_00085</name>
</gene>
<organism evidence="1">
    <name type="scientific">Thermodesulfatator atlanticus</name>
    <dbReference type="NCBI Taxonomy" id="501497"/>
    <lineage>
        <taxon>Bacteria</taxon>
        <taxon>Pseudomonadati</taxon>
        <taxon>Thermodesulfobacteriota</taxon>
        <taxon>Thermodesulfobacteria</taxon>
        <taxon>Thermodesulfobacteriales</taxon>
        <taxon>Thermodesulfatatoraceae</taxon>
        <taxon>Thermodesulfatator</taxon>
    </lineage>
</organism>
<dbReference type="Proteomes" id="UP000886101">
    <property type="component" value="Unassembled WGS sequence"/>
</dbReference>